<reference evidence="8" key="1">
    <citation type="journal article" date="2021" name="Mol. Ecol. Resour.">
        <title>Phylogenomic analyses of the genus Drosophila reveals genomic signals of climate adaptation.</title>
        <authorList>
            <person name="Li F."/>
            <person name="Rane R.V."/>
            <person name="Luria V."/>
            <person name="Xiong Z."/>
            <person name="Chen J."/>
            <person name="Li Z."/>
            <person name="Catullo R.A."/>
            <person name="Griffin P.C."/>
            <person name="Schiffer M."/>
            <person name="Pearce S."/>
            <person name="Lee S.F."/>
            <person name="McElroy K."/>
            <person name="Stocker A."/>
            <person name="Shirriffs J."/>
            <person name="Cockerell F."/>
            <person name="Coppin C."/>
            <person name="Sgro C.M."/>
            <person name="Karger A."/>
            <person name="Cain J.W."/>
            <person name="Weber J.A."/>
            <person name="Santpere G."/>
            <person name="Kirschner M.W."/>
            <person name="Hoffmann A.A."/>
            <person name="Oakeshott J.G."/>
            <person name="Zhang G."/>
        </authorList>
    </citation>
    <scope>NUCLEOTIDE SEQUENCE</scope>
    <source>
        <strain evidence="8">BGI-SZ-2011g</strain>
    </source>
</reference>
<gene>
    <name evidence="8" type="ORF">KR093_011104</name>
</gene>
<feature type="compositionally biased region" description="Basic and acidic residues" evidence="7">
    <location>
        <begin position="250"/>
        <end position="275"/>
    </location>
</feature>
<proteinExistence type="inferred from homology"/>
<dbReference type="PANTHER" id="PTHR23162:SF10">
    <property type="entry name" value="FI13205P"/>
    <property type="match status" value="1"/>
</dbReference>
<comment type="caution">
    <text evidence="8">The sequence shown here is derived from an EMBL/GenBank/DDBJ whole genome shotgun (WGS) entry which is preliminary data.</text>
</comment>
<sequence length="591" mass="68017">NELSGNNHNNLVDDDEDELTLSEGEPYGSQGDYDESSRVNPRGDEIGSKLKLELSKYKQELHEYNETTRDLEKKYMKINFELTEMQQKHDKFVNLHGSSNAELEMPAGIAVAHEEIDPMSYGTSSNTSITSSDLRHKNNNKIFSSNTSSFMTVMEAPSNSALLLDTSAKKRSRGHEAKAAKLRRSLTAQVDVGFGQHIVGATASKRQSRHTRGAGIRSAQELLEDQENEPTSIKDMYNVLKDVINTTKEHSKYSTYERDRERQRDRGRERDRDSGEYTQLYTTIKDLKSEQLQYRNIIRQQQERISDYHTRCVKAQDIMKTQKHEIDKLQVNNKQLESSIFMDIDSLRSKIDNKLKSVAKLPHMMREEHSKYEKVMRENCMMADKLHELQQEANLLKAKIDELGKRKLITVNRLKAAERDLKIFKNYNASLKTEKRRMADELLTMKEQLDTLQAASKRQLTRHREQTEKQRRELQKRIYDLELKLSRSQNSTSSLIQERDSLIAELQTQLHTLVHNFEVSQKHIRVLRRHIYSMTSGGGASVMSSSGGQRRCPSESNVMRANQLISQTQVQGQPSISVSRLGGPRTLKTRS</sequence>
<comment type="similarity">
    <text evidence="2">Belongs to the ODF2 family.</text>
</comment>
<evidence type="ECO:0000256" key="1">
    <source>
        <dbReference type="ARBA" id="ARBA00004300"/>
    </source>
</evidence>
<evidence type="ECO:0000313" key="8">
    <source>
        <dbReference type="EMBL" id="KAH8378390.1"/>
    </source>
</evidence>
<dbReference type="PANTHER" id="PTHR23162">
    <property type="entry name" value="OUTER DENSE FIBER OF SPERM TAILS 2"/>
    <property type="match status" value="1"/>
</dbReference>
<feature type="non-terminal residue" evidence="8">
    <location>
        <position position="591"/>
    </location>
</feature>
<dbReference type="InterPro" id="IPR026099">
    <property type="entry name" value="Odf2-rel"/>
</dbReference>
<evidence type="ECO:0000256" key="4">
    <source>
        <dbReference type="ARBA" id="ARBA00023054"/>
    </source>
</evidence>
<evidence type="ECO:0000313" key="9">
    <source>
        <dbReference type="Proteomes" id="UP001200034"/>
    </source>
</evidence>
<feature type="compositionally biased region" description="Polar residues" evidence="7">
    <location>
        <begin position="1"/>
        <end position="10"/>
    </location>
</feature>
<comment type="subcellular location">
    <subcellularLocation>
        <location evidence="1">Cytoplasm</location>
        <location evidence="1">Cytoskeleton</location>
        <location evidence="1">Microtubule organizing center</location>
        <location evidence="1">Centrosome</location>
    </subcellularLocation>
</comment>
<evidence type="ECO:0000256" key="2">
    <source>
        <dbReference type="ARBA" id="ARBA00009316"/>
    </source>
</evidence>
<keyword evidence="4 6" id="KW-0175">Coiled coil</keyword>
<dbReference type="EMBL" id="JAJJHW010001127">
    <property type="protein sequence ID" value="KAH8378390.1"/>
    <property type="molecule type" value="Genomic_DNA"/>
</dbReference>
<keyword evidence="5" id="KW-0206">Cytoskeleton</keyword>
<evidence type="ECO:0000256" key="3">
    <source>
        <dbReference type="ARBA" id="ARBA00022490"/>
    </source>
</evidence>
<feature type="coiled-coil region" evidence="6">
    <location>
        <begin position="284"/>
        <end position="339"/>
    </location>
</feature>
<protein>
    <submittedName>
        <fullName evidence="8">Uncharacterized protein</fullName>
    </submittedName>
</protein>
<feature type="compositionally biased region" description="Basic and acidic residues" evidence="7">
    <location>
        <begin position="35"/>
        <end position="44"/>
    </location>
</feature>
<accession>A0AAD4PN55</accession>
<name>A0AAD4PN55_9MUSC</name>
<feature type="region of interest" description="Disordered" evidence="7">
    <location>
        <begin position="250"/>
        <end position="277"/>
    </location>
</feature>
<feature type="non-terminal residue" evidence="8">
    <location>
        <position position="1"/>
    </location>
</feature>
<evidence type="ECO:0000256" key="5">
    <source>
        <dbReference type="ARBA" id="ARBA00023212"/>
    </source>
</evidence>
<feature type="region of interest" description="Disordered" evidence="7">
    <location>
        <begin position="572"/>
        <end position="591"/>
    </location>
</feature>
<evidence type="ECO:0000256" key="6">
    <source>
        <dbReference type="SAM" id="Coils"/>
    </source>
</evidence>
<dbReference type="AlphaFoldDB" id="A0AAD4PN55"/>
<feature type="coiled-coil region" evidence="6">
    <location>
        <begin position="47"/>
        <end position="74"/>
    </location>
</feature>
<dbReference type="GO" id="GO:1902017">
    <property type="term" value="P:regulation of cilium assembly"/>
    <property type="evidence" value="ECO:0007669"/>
    <property type="project" value="TreeGrafter"/>
</dbReference>
<organism evidence="8 9">
    <name type="scientific">Drosophila rubida</name>
    <dbReference type="NCBI Taxonomy" id="30044"/>
    <lineage>
        <taxon>Eukaryota</taxon>
        <taxon>Metazoa</taxon>
        <taxon>Ecdysozoa</taxon>
        <taxon>Arthropoda</taxon>
        <taxon>Hexapoda</taxon>
        <taxon>Insecta</taxon>
        <taxon>Pterygota</taxon>
        <taxon>Neoptera</taxon>
        <taxon>Endopterygota</taxon>
        <taxon>Diptera</taxon>
        <taxon>Brachycera</taxon>
        <taxon>Muscomorpha</taxon>
        <taxon>Ephydroidea</taxon>
        <taxon>Drosophilidae</taxon>
        <taxon>Drosophila</taxon>
    </lineage>
</organism>
<evidence type="ECO:0000256" key="7">
    <source>
        <dbReference type="SAM" id="MobiDB-lite"/>
    </source>
</evidence>
<keyword evidence="3" id="KW-0963">Cytoplasm</keyword>
<feature type="region of interest" description="Disordered" evidence="7">
    <location>
        <begin position="1"/>
        <end position="44"/>
    </location>
</feature>
<feature type="coiled-coil region" evidence="6">
    <location>
        <begin position="386"/>
        <end position="491"/>
    </location>
</feature>
<keyword evidence="9" id="KW-1185">Reference proteome</keyword>
<dbReference type="Proteomes" id="UP001200034">
    <property type="component" value="Unassembled WGS sequence"/>
</dbReference>
<feature type="region of interest" description="Disordered" evidence="7">
    <location>
        <begin position="202"/>
        <end position="230"/>
    </location>
</feature>
<dbReference type="GO" id="GO:0005813">
    <property type="term" value="C:centrosome"/>
    <property type="evidence" value="ECO:0007669"/>
    <property type="project" value="UniProtKB-SubCell"/>
</dbReference>